<dbReference type="EMBL" id="CAJJDN010000080">
    <property type="protein sequence ID" value="CAD8103647.1"/>
    <property type="molecule type" value="Genomic_DNA"/>
</dbReference>
<dbReference type="Proteomes" id="UP000692954">
    <property type="component" value="Unassembled WGS sequence"/>
</dbReference>
<proteinExistence type="predicted"/>
<dbReference type="AlphaFoldDB" id="A0A8S1PK68"/>
<comment type="caution">
    <text evidence="2">The sequence shown here is derived from an EMBL/GenBank/DDBJ whole genome shotgun (WGS) entry which is preliminary data.</text>
</comment>
<feature type="compositionally biased region" description="Polar residues" evidence="1">
    <location>
        <begin position="87"/>
        <end position="101"/>
    </location>
</feature>
<name>A0A8S1PK68_9CILI</name>
<evidence type="ECO:0000313" key="2">
    <source>
        <dbReference type="EMBL" id="CAD8103647.1"/>
    </source>
</evidence>
<reference evidence="2" key="1">
    <citation type="submission" date="2021-01" db="EMBL/GenBank/DDBJ databases">
        <authorList>
            <consortium name="Genoscope - CEA"/>
            <person name="William W."/>
        </authorList>
    </citation>
    <scope>NUCLEOTIDE SEQUENCE</scope>
</reference>
<accession>A0A8S1PK68</accession>
<feature type="region of interest" description="Disordered" evidence="1">
    <location>
        <begin position="83"/>
        <end position="105"/>
    </location>
</feature>
<protein>
    <submittedName>
        <fullName evidence="2">Uncharacterized protein</fullName>
    </submittedName>
</protein>
<sequence>MSKLDQKLKESLREINFSVDANPNSNSSIIIEQNNALTNIHLDIYCQIELLTYVCAGQNYYFQDIVDQQKDLQQNQVDNLNKIDGYYNNNEQKSQKNQDQNYSEEKRFIQNNEKYDLSTNLNNQQNQLD</sequence>
<organism evidence="2 3">
    <name type="scientific">Paramecium sonneborni</name>
    <dbReference type="NCBI Taxonomy" id="65129"/>
    <lineage>
        <taxon>Eukaryota</taxon>
        <taxon>Sar</taxon>
        <taxon>Alveolata</taxon>
        <taxon>Ciliophora</taxon>
        <taxon>Intramacronucleata</taxon>
        <taxon>Oligohymenophorea</taxon>
        <taxon>Peniculida</taxon>
        <taxon>Parameciidae</taxon>
        <taxon>Paramecium</taxon>
    </lineage>
</organism>
<keyword evidence="3" id="KW-1185">Reference proteome</keyword>
<evidence type="ECO:0000256" key="1">
    <source>
        <dbReference type="SAM" id="MobiDB-lite"/>
    </source>
</evidence>
<evidence type="ECO:0000313" key="3">
    <source>
        <dbReference type="Proteomes" id="UP000692954"/>
    </source>
</evidence>
<gene>
    <name evidence="2" type="ORF">PSON_ATCC_30995.1.T0800199</name>
</gene>